<evidence type="ECO:0000313" key="3">
    <source>
        <dbReference type="Proteomes" id="UP000001070"/>
    </source>
</evidence>
<reference evidence="2 3" key="1">
    <citation type="journal article" date="2007" name="Nature">
        <title>Evolution of genes and genomes on the Drosophila phylogeny.</title>
        <authorList>
            <consortium name="Drosophila 12 Genomes Consortium"/>
            <person name="Clark A.G."/>
            <person name="Eisen M.B."/>
            <person name="Smith D.R."/>
            <person name="Bergman C.M."/>
            <person name="Oliver B."/>
            <person name="Markow T.A."/>
            <person name="Kaufman T.C."/>
            <person name="Kellis M."/>
            <person name="Gelbart W."/>
            <person name="Iyer V.N."/>
            <person name="Pollard D.A."/>
            <person name="Sackton T.B."/>
            <person name="Larracuente A.M."/>
            <person name="Singh N.D."/>
            <person name="Abad J.P."/>
            <person name="Abt D.N."/>
            <person name="Adryan B."/>
            <person name="Aguade M."/>
            <person name="Akashi H."/>
            <person name="Anderson W.W."/>
            <person name="Aquadro C.F."/>
            <person name="Ardell D.H."/>
            <person name="Arguello R."/>
            <person name="Artieri C.G."/>
            <person name="Barbash D.A."/>
            <person name="Barker D."/>
            <person name="Barsanti P."/>
            <person name="Batterham P."/>
            <person name="Batzoglou S."/>
            <person name="Begun D."/>
            <person name="Bhutkar A."/>
            <person name="Blanco E."/>
            <person name="Bosak S.A."/>
            <person name="Bradley R.K."/>
            <person name="Brand A.D."/>
            <person name="Brent M.R."/>
            <person name="Brooks A.N."/>
            <person name="Brown R.H."/>
            <person name="Butlin R.K."/>
            <person name="Caggese C."/>
            <person name="Calvi B.R."/>
            <person name="Bernardo de Carvalho A."/>
            <person name="Caspi A."/>
            <person name="Castrezana S."/>
            <person name="Celniker S.E."/>
            <person name="Chang J.L."/>
            <person name="Chapple C."/>
            <person name="Chatterji S."/>
            <person name="Chinwalla A."/>
            <person name="Civetta A."/>
            <person name="Clifton S.W."/>
            <person name="Comeron J.M."/>
            <person name="Costello J.C."/>
            <person name="Coyne J.A."/>
            <person name="Daub J."/>
            <person name="David R.G."/>
            <person name="Delcher A.L."/>
            <person name="Delehaunty K."/>
            <person name="Do C.B."/>
            <person name="Ebling H."/>
            <person name="Edwards K."/>
            <person name="Eickbush T."/>
            <person name="Evans J.D."/>
            <person name="Filipski A."/>
            <person name="Findeiss S."/>
            <person name="Freyhult E."/>
            <person name="Fulton L."/>
            <person name="Fulton R."/>
            <person name="Garcia A.C."/>
            <person name="Gardiner A."/>
            <person name="Garfield D.A."/>
            <person name="Garvin B.E."/>
            <person name="Gibson G."/>
            <person name="Gilbert D."/>
            <person name="Gnerre S."/>
            <person name="Godfrey J."/>
            <person name="Good R."/>
            <person name="Gotea V."/>
            <person name="Gravely B."/>
            <person name="Greenberg A.J."/>
            <person name="Griffiths-Jones S."/>
            <person name="Gross S."/>
            <person name="Guigo R."/>
            <person name="Gustafson E.A."/>
            <person name="Haerty W."/>
            <person name="Hahn M.W."/>
            <person name="Halligan D.L."/>
            <person name="Halpern A.L."/>
            <person name="Halter G.M."/>
            <person name="Han M.V."/>
            <person name="Heger A."/>
            <person name="Hillier L."/>
            <person name="Hinrichs A.S."/>
            <person name="Holmes I."/>
            <person name="Hoskins R.A."/>
            <person name="Hubisz M.J."/>
            <person name="Hultmark D."/>
            <person name="Huntley M.A."/>
            <person name="Jaffe D.B."/>
            <person name="Jagadeeshan S."/>
            <person name="Jeck W.R."/>
            <person name="Johnson J."/>
            <person name="Jones C.D."/>
            <person name="Jordan W.C."/>
            <person name="Karpen G.H."/>
            <person name="Kataoka E."/>
            <person name="Keightley P.D."/>
            <person name="Kheradpour P."/>
            <person name="Kirkness E.F."/>
            <person name="Koerich L.B."/>
            <person name="Kristiansen K."/>
            <person name="Kudrna D."/>
            <person name="Kulathinal R.J."/>
            <person name="Kumar S."/>
            <person name="Kwok R."/>
            <person name="Lander E."/>
            <person name="Langley C.H."/>
            <person name="Lapoint R."/>
            <person name="Lazzaro B.P."/>
            <person name="Lee S.J."/>
            <person name="Levesque L."/>
            <person name="Li R."/>
            <person name="Lin C.F."/>
            <person name="Lin M.F."/>
            <person name="Lindblad-Toh K."/>
            <person name="Llopart A."/>
            <person name="Long M."/>
            <person name="Low L."/>
            <person name="Lozovsky E."/>
            <person name="Lu J."/>
            <person name="Luo M."/>
            <person name="Machado C.A."/>
            <person name="Makalowski W."/>
            <person name="Marzo M."/>
            <person name="Matsuda M."/>
            <person name="Matzkin L."/>
            <person name="McAllister B."/>
            <person name="McBride C.S."/>
            <person name="McKernan B."/>
            <person name="McKernan K."/>
            <person name="Mendez-Lago M."/>
            <person name="Minx P."/>
            <person name="Mollenhauer M.U."/>
            <person name="Montooth K."/>
            <person name="Mount S.M."/>
            <person name="Mu X."/>
            <person name="Myers E."/>
            <person name="Negre B."/>
            <person name="Newfeld S."/>
            <person name="Nielsen R."/>
            <person name="Noor M.A."/>
            <person name="O'Grady P."/>
            <person name="Pachter L."/>
            <person name="Papaceit M."/>
            <person name="Parisi M.J."/>
            <person name="Parisi M."/>
            <person name="Parts L."/>
            <person name="Pedersen J.S."/>
            <person name="Pesole G."/>
            <person name="Phillippy A.M."/>
            <person name="Ponting C.P."/>
            <person name="Pop M."/>
            <person name="Porcelli D."/>
            <person name="Powell J.R."/>
            <person name="Prohaska S."/>
            <person name="Pruitt K."/>
            <person name="Puig M."/>
            <person name="Quesneville H."/>
            <person name="Ram K.R."/>
            <person name="Rand D."/>
            <person name="Rasmussen M.D."/>
            <person name="Reed L.K."/>
            <person name="Reenan R."/>
            <person name="Reily A."/>
            <person name="Remington K.A."/>
            <person name="Rieger T.T."/>
            <person name="Ritchie M.G."/>
            <person name="Robin C."/>
            <person name="Rogers Y.H."/>
            <person name="Rohde C."/>
            <person name="Rozas J."/>
            <person name="Rubenfield M.J."/>
            <person name="Ruiz A."/>
            <person name="Russo S."/>
            <person name="Salzberg S.L."/>
            <person name="Sanchez-Gracia A."/>
            <person name="Saranga D.J."/>
            <person name="Sato H."/>
            <person name="Schaeffer S.W."/>
            <person name="Schatz M.C."/>
            <person name="Schlenke T."/>
            <person name="Schwartz R."/>
            <person name="Segarra C."/>
            <person name="Singh R.S."/>
            <person name="Sirot L."/>
            <person name="Sirota M."/>
            <person name="Sisneros N.B."/>
            <person name="Smith C.D."/>
            <person name="Smith T.F."/>
            <person name="Spieth J."/>
            <person name="Stage D.E."/>
            <person name="Stark A."/>
            <person name="Stephan W."/>
            <person name="Strausberg R.L."/>
            <person name="Strempel S."/>
            <person name="Sturgill D."/>
            <person name="Sutton G."/>
            <person name="Sutton G.G."/>
            <person name="Tao W."/>
            <person name="Teichmann S."/>
            <person name="Tobari Y.N."/>
            <person name="Tomimura Y."/>
            <person name="Tsolas J.M."/>
            <person name="Valente V.L."/>
            <person name="Venter E."/>
            <person name="Venter J.C."/>
            <person name="Vicario S."/>
            <person name="Vieira F.G."/>
            <person name="Vilella A.J."/>
            <person name="Villasante A."/>
            <person name="Walenz B."/>
            <person name="Wang J."/>
            <person name="Wasserman M."/>
            <person name="Watts T."/>
            <person name="Wilson D."/>
            <person name="Wilson R.K."/>
            <person name="Wing R.A."/>
            <person name="Wolfner M.F."/>
            <person name="Wong A."/>
            <person name="Wong G.K."/>
            <person name="Wu C.I."/>
            <person name="Wu G."/>
            <person name="Yamamoto D."/>
            <person name="Yang H.P."/>
            <person name="Yang S.P."/>
            <person name="Yorke J.A."/>
            <person name="Yoshida K."/>
            <person name="Zdobnov E."/>
            <person name="Zhang P."/>
            <person name="Zhang Y."/>
            <person name="Zimin A.V."/>
            <person name="Baldwin J."/>
            <person name="Abdouelleil A."/>
            <person name="Abdulkadir J."/>
            <person name="Abebe A."/>
            <person name="Abera B."/>
            <person name="Abreu J."/>
            <person name="Acer S.C."/>
            <person name="Aftuck L."/>
            <person name="Alexander A."/>
            <person name="An P."/>
            <person name="Anderson E."/>
            <person name="Anderson S."/>
            <person name="Arachi H."/>
            <person name="Azer M."/>
            <person name="Bachantsang P."/>
            <person name="Barry A."/>
            <person name="Bayul T."/>
            <person name="Berlin A."/>
            <person name="Bessette D."/>
            <person name="Bloom T."/>
            <person name="Blye J."/>
            <person name="Boguslavskiy L."/>
            <person name="Bonnet C."/>
            <person name="Boukhgalter B."/>
            <person name="Bourzgui I."/>
            <person name="Brown A."/>
            <person name="Cahill P."/>
            <person name="Channer S."/>
            <person name="Cheshatsang Y."/>
            <person name="Chuda L."/>
            <person name="Citroen M."/>
            <person name="Collymore A."/>
            <person name="Cooke P."/>
            <person name="Costello M."/>
            <person name="D'Aco K."/>
            <person name="Daza R."/>
            <person name="De Haan G."/>
            <person name="DeGray S."/>
            <person name="DeMaso C."/>
            <person name="Dhargay N."/>
            <person name="Dooley K."/>
            <person name="Dooley E."/>
            <person name="Doricent M."/>
            <person name="Dorje P."/>
            <person name="Dorjee K."/>
            <person name="Dupes A."/>
            <person name="Elong R."/>
            <person name="Falk J."/>
            <person name="Farina A."/>
            <person name="Faro S."/>
            <person name="Ferguson D."/>
            <person name="Fisher S."/>
            <person name="Foley C.D."/>
            <person name="Franke A."/>
            <person name="Friedrich D."/>
            <person name="Gadbois L."/>
            <person name="Gearin G."/>
            <person name="Gearin C.R."/>
            <person name="Giannoukos G."/>
            <person name="Goode T."/>
            <person name="Graham J."/>
            <person name="Grandbois E."/>
            <person name="Grewal S."/>
            <person name="Gyaltsen K."/>
            <person name="Hafez N."/>
            <person name="Hagos B."/>
            <person name="Hall J."/>
            <person name="Henson C."/>
            <person name="Hollinger A."/>
            <person name="Honan T."/>
            <person name="Huard M.D."/>
            <person name="Hughes L."/>
            <person name="Hurhula B."/>
            <person name="Husby M.E."/>
            <person name="Kamat A."/>
            <person name="Kanga B."/>
            <person name="Kashin S."/>
            <person name="Khazanovich D."/>
            <person name="Kisner P."/>
            <person name="Lance K."/>
            <person name="Lara M."/>
            <person name="Lee W."/>
            <person name="Lennon N."/>
            <person name="Letendre F."/>
            <person name="LeVine R."/>
            <person name="Lipovsky A."/>
            <person name="Liu X."/>
            <person name="Liu J."/>
            <person name="Liu S."/>
            <person name="Lokyitsang T."/>
            <person name="Lokyitsang Y."/>
            <person name="Lubonja R."/>
            <person name="Lui A."/>
            <person name="MacDonald P."/>
            <person name="Magnisalis V."/>
            <person name="Maru K."/>
            <person name="Matthews C."/>
            <person name="McCusker W."/>
            <person name="McDonough S."/>
            <person name="Mehta T."/>
            <person name="Meldrim J."/>
            <person name="Meneus L."/>
            <person name="Mihai O."/>
            <person name="Mihalev A."/>
            <person name="Mihova T."/>
            <person name="Mittelman R."/>
            <person name="Mlenga V."/>
            <person name="Montmayeur A."/>
            <person name="Mulrain L."/>
            <person name="Navidi A."/>
            <person name="Naylor J."/>
            <person name="Negash T."/>
            <person name="Nguyen T."/>
            <person name="Nguyen N."/>
            <person name="Nicol R."/>
            <person name="Norbu C."/>
            <person name="Norbu N."/>
            <person name="Novod N."/>
            <person name="O'Neill B."/>
            <person name="Osman S."/>
            <person name="Markiewicz E."/>
            <person name="Oyono O.L."/>
            <person name="Patti C."/>
            <person name="Phunkhang P."/>
            <person name="Pierre F."/>
            <person name="Priest M."/>
            <person name="Raghuraman S."/>
            <person name="Rege F."/>
            <person name="Reyes R."/>
            <person name="Rise C."/>
            <person name="Rogov P."/>
            <person name="Ross K."/>
            <person name="Ryan E."/>
            <person name="Settipalli S."/>
            <person name="Shea T."/>
            <person name="Sherpa N."/>
            <person name="Shi L."/>
            <person name="Shih D."/>
            <person name="Sparrow T."/>
            <person name="Spaulding J."/>
            <person name="Stalker J."/>
            <person name="Stange-Thomann N."/>
            <person name="Stavropoulos S."/>
            <person name="Stone C."/>
            <person name="Strader C."/>
            <person name="Tesfaye S."/>
            <person name="Thomson T."/>
            <person name="Thoulutsang Y."/>
            <person name="Thoulutsang D."/>
            <person name="Topham K."/>
            <person name="Topping I."/>
            <person name="Tsamla T."/>
            <person name="Vassiliev H."/>
            <person name="Vo A."/>
            <person name="Wangchuk T."/>
            <person name="Wangdi T."/>
            <person name="Weiand M."/>
            <person name="Wilkinson J."/>
            <person name="Wilson A."/>
            <person name="Yadav S."/>
            <person name="Young G."/>
            <person name="Yu Q."/>
            <person name="Zembek L."/>
            <person name="Zhong D."/>
            <person name="Zimmer A."/>
            <person name="Zwirko Z."/>
            <person name="Jaffe D.B."/>
            <person name="Alvarez P."/>
            <person name="Brockman W."/>
            <person name="Butler J."/>
            <person name="Chin C."/>
            <person name="Gnerre S."/>
            <person name="Grabherr M."/>
            <person name="Kleber M."/>
            <person name="Mauceli E."/>
            <person name="MacCallum I."/>
        </authorList>
    </citation>
    <scope>NUCLEOTIDE SEQUENCE [LARGE SCALE GENOMIC DNA]</scope>
    <source>
        <strain evidence="3">Tucson 15287-2541.00</strain>
    </source>
</reference>
<evidence type="ECO:0000256" key="1">
    <source>
        <dbReference type="SAM" id="MobiDB-lite"/>
    </source>
</evidence>
<protein>
    <submittedName>
        <fullName evidence="2">GH15452</fullName>
    </submittedName>
</protein>
<keyword evidence="3" id="KW-1185">Reference proteome</keyword>
<dbReference type="HOGENOM" id="CLU_2063940_0_0_1"/>
<dbReference type="eggNOG" id="ENOG502R37A">
    <property type="taxonomic scope" value="Eukaryota"/>
</dbReference>
<feature type="region of interest" description="Disordered" evidence="1">
    <location>
        <begin position="41"/>
        <end position="82"/>
    </location>
</feature>
<dbReference type="EMBL" id="CH916366">
    <property type="protein sequence ID" value="EDV95998.1"/>
    <property type="molecule type" value="Genomic_DNA"/>
</dbReference>
<accession>B4J2D9</accession>
<evidence type="ECO:0000313" key="2">
    <source>
        <dbReference type="EMBL" id="EDV95998.1"/>
    </source>
</evidence>
<gene>
    <name evidence="2" type="primary">Dgri\GH15452</name>
    <name evidence="2" type="ORF">Dgri_GH15452</name>
</gene>
<sequence>MTDNKSHEKLKEWQKAACTRREADARRAGIGTYSVDFTVNTTRNSKRPNRKKRKDTLTEGRESQLDDEEEQKDLRNSMRATRIGNHDEGIDLCYHKPIVVRFKSKSDVA</sequence>
<proteinExistence type="predicted"/>
<name>B4J2D9_DROGR</name>
<organism evidence="3">
    <name type="scientific">Drosophila grimshawi</name>
    <name type="common">Hawaiian fruit fly</name>
    <name type="synonym">Idiomyia grimshawi</name>
    <dbReference type="NCBI Taxonomy" id="7222"/>
    <lineage>
        <taxon>Eukaryota</taxon>
        <taxon>Metazoa</taxon>
        <taxon>Ecdysozoa</taxon>
        <taxon>Arthropoda</taxon>
        <taxon>Hexapoda</taxon>
        <taxon>Insecta</taxon>
        <taxon>Pterygota</taxon>
        <taxon>Neoptera</taxon>
        <taxon>Endopterygota</taxon>
        <taxon>Diptera</taxon>
        <taxon>Brachycera</taxon>
        <taxon>Muscomorpha</taxon>
        <taxon>Ephydroidea</taxon>
        <taxon>Drosophilidae</taxon>
        <taxon>Drosophila</taxon>
        <taxon>Hawaiian Drosophila</taxon>
    </lineage>
</organism>
<dbReference type="InParanoid" id="B4J2D9"/>
<dbReference type="AlphaFoldDB" id="B4J2D9"/>
<feature type="compositionally biased region" description="Basic and acidic residues" evidence="1">
    <location>
        <begin position="55"/>
        <end position="64"/>
    </location>
</feature>
<dbReference type="OMA" id="DYTEYTH"/>
<dbReference type="Proteomes" id="UP000001070">
    <property type="component" value="Unassembled WGS sequence"/>
</dbReference>
<feature type="compositionally biased region" description="Basic residues" evidence="1">
    <location>
        <begin position="44"/>
        <end position="54"/>
    </location>
</feature>